<dbReference type="InterPro" id="IPR017938">
    <property type="entry name" value="Riboflavin_synthase-like_b-brl"/>
</dbReference>
<keyword evidence="4" id="KW-0560">Oxidoreductase</keyword>
<evidence type="ECO:0000256" key="5">
    <source>
        <dbReference type="PIRSR" id="PIRSR601834-1"/>
    </source>
</evidence>
<dbReference type="OrthoDB" id="5912242at2759"/>
<keyword evidence="3 5" id="KW-0274">FAD</keyword>
<dbReference type="Gene3D" id="2.40.30.10">
    <property type="entry name" value="Translation factors"/>
    <property type="match status" value="1"/>
</dbReference>
<reference evidence="7" key="1">
    <citation type="submission" date="2014-01" db="EMBL/GenBank/DDBJ databases">
        <authorList>
            <person name="Aslett M."/>
        </authorList>
    </citation>
    <scope>NUCLEOTIDE SEQUENCE</scope>
</reference>
<organism evidence="7 8">
    <name type="scientific">Trichuris trichiura</name>
    <name type="common">Whipworm</name>
    <name type="synonym">Trichocephalus trichiurus</name>
    <dbReference type="NCBI Taxonomy" id="36087"/>
    <lineage>
        <taxon>Eukaryota</taxon>
        <taxon>Metazoa</taxon>
        <taxon>Ecdysozoa</taxon>
        <taxon>Nematoda</taxon>
        <taxon>Enoplea</taxon>
        <taxon>Dorylaimia</taxon>
        <taxon>Trichinellida</taxon>
        <taxon>Trichuridae</taxon>
        <taxon>Trichuris</taxon>
    </lineage>
</organism>
<dbReference type="SUPFAM" id="SSF63380">
    <property type="entry name" value="Riboflavin synthase domain-like"/>
    <property type="match status" value="1"/>
</dbReference>
<proteinExistence type="predicted"/>
<accession>A0A077Z413</accession>
<comment type="cofactor">
    <cofactor evidence="1 5">
        <name>FAD</name>
        <dbReference type="ChEBI" id="CHEBI:57692"/>
    </cofactor>
</comment>
<dbReference type="Gene3D" id="3.40.50.80">
    <property type="entry name" value="Nucleotide-binding domain of ferredoxin-NADP reductase (FNR) module"/>
    <property type="match status" value="1"/>
</dbReference>
<name>A0A077Z413_TRITR</name>
<dbReference type="Pfam" id="PF00175">
    <property type="entry name" value="NAD_binding_1"/>
    <property type="match status" value="1"/>
</dbReference>
<dbReference type="InterPro" id="IPR039261">
    <property type="entry name" value="FNR_nucleotide-bd"/>
</dbReference>
<keyword evidence="2 5" id="KW-0285">Flavoprotein</keyword>
<dbReference type="InterPro" id="IPR008333">
    <property type="entry name" value="Cbr1-like_FAD-bd_dom"/>
</dbReference>
<evidence type="ECO:0000313" key="7">
    <source>
        <dbReference type="EMBL" id="CDW54413.1"/>
    </source>
</evidence>
<sequence length="708" mass="78321">MRLLAFPHSVVPTEAHVEYCETDLTLISFPKAERSTWNLESISSAYLSTDTYGFKNCTIRTVSTVAHNVLRFEVEVENGGAACIPVGGYMVWKLQELNLFRRYSPVPSQLQPADLGYFVGKLIFIVKLYPDSASSKYIGQLKPGDIVDVSDPFPSLTLDMQRLNESTEIVLISGGTGINPFLRIVLSLLKNTSACIDMVAFFRKSHDVLWKDELGQLSSSFPDRLRVSFVVDAAEPEWKSHNGGLSYDLMAQLMPAFNERTCACVCGMDGFCKRCEGHRDCKGRYVCVDRSCIPAKPTGMRCLSKSQCDSPKEECKYNHCWLPEERSNLCTTDKDCSEDMVCVQGHCVHTSRDEQEQGDRMKSGKVGQRCIDGHSCRISNSYCVLGYCQCKMNSVYDGVKCVQLAEIGDRCGEENLPCRPENSECLKGSCVCKSGFKAESGNCVRTTRAQLSQKCTVDDECVTAYSHCEGGRCNCKEGIQQMDNACRPNYNCLIGNVVVDNGKARKCVLNAVNGQEITGDTSQCPESYYCIALGSTSLKMINQRKLLVRTGVCCPSYGPVCPAGDRGMPTSKEQCNAECPTRSHFCLVDVNMPNLAVCCMKPCPANDIFSDGTCHTQLRIGEQCETPAQCTLSKSHCLPQRENVTTCQCTDKEIEWRGECIAPKCRSNRSPVVDKFGKIARCNASLPPCQTGTYCDPKYEICCRGRVS</sequence>
<dbReference type="InterPro" id="IPR006149">
    <property type="entry name" value="EB_dom"/>
</dbReference>
<evidence type="ECO:0000256" key="2">
    <source>
        <dbReference type="ARBA" id="ARBA00022630"/>
    </source>
</evidence>
<gene>
    <name evidence="7" type="ORF">TTRE_0000268301</name>
</gene>
<evidence type="ECO:0000256" key="4">
    <source>
        <dbReference type="ARBA" id="ARBA00023002"/>
    </source>
</evidence>
<feature type="domain" description="FAD-binding FR-type" evidence="6">
    <location>
        <begin position="52"/>
        <end position="159"/>
    </location>
</feature>
<dbReference type="InterPro" id="IPR017927">
    <property type="entry name" value="FAD-bd_FR_type"/>
</dbReference>
<dbReference type="SUPFAM" id="SSF52343">
    <property type="entry name" value="Ferredoxin reductase-like, C-terminal NADP-linked domain"/>
    <property type="match status" value="1"/>
</dbReference>
<dbReference type="Proteomes" id="UP000030665">
    <property type="component" value="Unassembled WGS sequence"/>
</dbReference>
<reference evidence="7" key="2">
    <citation type="submission" date="2014-03" db="EMBL/GenBank/DDBJ databases">
        <title>The whipworm genome and dual-species transcriptomics of an intimate host-pathogen interaction.</title>
        <authorList>
            <person name="Foth B.J."/>
            <person name="Tsai I.J."/>
            <person name="Reid A.J."/>
            <person name="Bancroft A.J."/>
            <person name="Nichol S."/>
            <person name="Tracey A."/>
            <person name="Holroyd N."/>
            <person name="Cotton J.A."/>
            <person name="Stanley E.J."/>
            <person name="Zarowiecki M."/>
            <person name="Liu J.Z."/>
            <person name="Huckvale T."/>
            <person name="Cooper P.J."/>
            <person name="Grencis R.K."/>
            <person name="Berriman M."/>
        </authorList>
    </citation>
    <scope>NUCLEOTIDE SEQUENCE [LARGE SCALE GENOMIC DNA]</scope>
</reference>
<keyword evidence="8" id="KW-1185">Reference proteome</keyword>
<dbReference type="AlphaFoldDB" id="A0A077Z413"/>
<dbReference type="InterPro" id="IPR001834">
    <property type="entry name" value="CBR-like"/>
</dbReference>
<feature type="binding site" evidence="5">
    <location>
        <position position="103"/>
    </location>
    <ligand>
        <name>FAD</name>
        <dbReference type="ChEBI" id="CHEBI:57692"/>
    </ligand>
</feature>
<dbReference type="EMBL" id="HG805895">
    <property type="protein sequence ID" value="CDW54413.1"/>
    <property type="molecule type" value="Genomic_DNA"/>
</dbReference>
<dbReference type="PROSITE" id="PS51384">
    <property type="entry name" value="FAD_FR"/>
    <property type="match status" value="1"/>
</dbReference>
<protein>
    <submittedName>
        <fullName evidence="7">FAD binding 6 and EB and NAD binding 1 domain con taining protein</fullName>
    </submittedName>
</protein>
<dbReference type="Pfam" id="PF01683">
    <property type="entry name" value="EB"/>
    <property type="match status" value="2"/>
</dbReference>
<dbReference type="InterPro" id="IPR001433">
    <property type="entry name" value="OxRdtase_FAD/NAD-bd"/>
</dbReference>
<dbReference type="GO" id="GO:0005576">
    <property type="term" value="C:extracellular region"/>
    <property type="evidence" value="ECO:0007669"/>
    <property type="project" value="UniProtKB-SubCell"/>
</dbReference>
<evidence type="ECO:0000313" key="8">
    <source>
        <dbReference type="Proteomes" id="UP000030665"/>
    </source>
</evidence>
<feature type="binding site" evidence="5">
    <location>
        <position position="127"/>
    </location>
    <ligand>
        <name>FAD</name>
        <dbReference type="ChEBI" id="CHEBI:57692"/>
    </ligand>
</feature>
<evidence type="ECO:0000256" key="3">
    <source>
        <dbReference type="ARBA" id="ARBA00022827"/>
    </source>
</evidence>
<dbReference type="GO" id="GO:0016491">
    <property type="term" value="F:oxidoreductase activity"/>
    <property type="evidence" value="ECO:0007669"/>
    <property type="project" value="UniProtKB-KW"/>
</dbReference>
<dbReference type="CDD" id="cd06183">
    <property type="entry name" value="cyt_b5_reduct_like"/>
    <property type="match status" value="1"/>
</dbReference>
<dbReference type="STRING" id="36087.A0A077Z413"/>
<dbReference type="InterPro" id="IPR055531">
    <property type="entry name" value="DUF7107"/>
</dbReference>
<dbReference type="Pfam" id="PF00970">
    <property type="entry name" value="FAD_binding_6"/>
    <property type="match status" value="1"/>
</dbReference>
<dbReference type="PRINTS" id="PR00406">
    <property type="entry name" value="CYTB5RDTASE"/>
</dbReference>
<dbReference type="PANTHER" id="PTHR19370">
    <property type="entry name" value="NADH-CYTOCHROME B5 REDUCTASE"/>
    <property type="match status" value="1"/>
</dbReference>
<evidence type="ECO:0000256" key="1">
    <source>
        <dbReference type="ARBA" id="ARBA00001974"/>
    </source>
</evidence>
<feature type="binding site" evidence="5">
    <location>
        <position position="135"/>
    </location>
    <ligand>
        <name>FAD</name>
        <dbReference type="ChEBI" id="CHEBI:57692"/>
    </ligand>
</feature>
<evidence type="ECO:0000259" key="6">
    <source>
        <dbReference type="PROSITE" id="PS51384"/>
    </source>
</evidence>
<dbReference type="Pfam" id="PF23416">
    <property type="entry name" value="DUF7107"/>
    <property type="match status" value="1"/>
</dbReference>
<feature type="binding site" evidence="5">
    <location>
        <position position="125"/>
    </location>
    <ligand>
        <name>FAD</name>
        <dbReference type="ChEBI" id="CHEBI:57692"/>
    </ligand>
</feature>
<feature type="binding site" evidence="5">
    <location>
        <position position="101"/>
    </location>
    <ligand>
        <name>FAD</name>
        <dbReference type="ChEBI" id="CHEBI:57692"/>
    </ligand>
</feature>